<dbReference type="SUPFAM" id="SSF53474">
    <property type="entry name" value="alpha/beta-Hydrolases"/>
    <property type="match status" value="1"/>
</dbReference>
<evidence type="ECO:0000256" key="2">
    <source>
        <dbReference type="ARBA" id="ARBA00022645"/>
    </source>
</evidence>
<dbReference type="EnsemblMetazoa" id="MDOA002378-RA">
    <property type="protein sequence ID" value="MDOA002378-PA"/>
    <property type="gene ID" value="MDOA002378"/>
</dbReference>
<dbReference type="GO" id="GO:0004185">
    <property type="term" value="F:serine-type carboxypeptidase activity"/>
    <property type="evidence" value="ECO:0007669"/>
    <property type="project" value="InterPro"/>
</dbReference>
<dbReference type="PANTHER" id="PTHR11802">
    <property type="entry name" value="SERINE PROTEASE FAMILY S10 SERINE CARBOXYPEPTIDASE"/>
    <property type="match status" value="1"/>
</dbReference>
<keyword evidence="5" id="KW-0378">Hydrolase</keyword>
<organism evidence="8">
    <name type="scientific">Musca domestica</name>
    <name type="common">House fly</name>
    <dbReference type="NCBI Taxonomy" id="7370"/>
    <lineage>
        <taxon>Eukaryota</taxon>
        <taxon>Metazoa</taxon>
        <taxon>Ecdysozoa</taxon>
        <taxon>Arthropoda</taxon>
        <taxon>Hexapoda</taxon>
        <taxon>Insecta</taxon>
        <taxon>Pterygota</taxon>
        <taxon>Neoptera</taxon>
        <taxon>Endopterygota</taxon>
        <taxon>Diptera</taxon>
        <taxon>Brachycera</taxon>
        <taxon>Muscomorpha</taxon>
        <taxon>Muscoidea</taxon>
        <taxon>Muscidae</taxon>
        <taxon>Musca</taxon>
    </lineage>
</organism>
<dbReference type="eggNOG" id="KOG1283">
    <property type="taxonomic scope" value="Eukaryota"/>
</dbReference>
<evidence type="ECO:0000256" key="5">
    <source>
        <dbReference type="ARBA" id="ARBA00022801"/>
    </source>
</evidence>
<evidence type="ECO:0000313" key="9">
    <source>
        <dbReference type="Proteomes" id="UP001652621"/>
    </source>
</evidence>
<dbReference type="VEuPathDB" id="VectorBase:MDOA002378"/>
<evidence type="ECO:0000256" key="1">
    <source>
        <dbReference type="ARBA" id="ARBA00009431"/>
    </source>
</evidence>
<evidence type="ECO:0000256" key="7">
    <source>
        <dbReference type="SAM" id="SignalP"/>
    </source>
</evidence>
<dbReference type="OrthoDB" id="443318at2759"/>
<keyword evidence="3" id="KW-0645">Protease</keyword>
<protein>
    <submittedName>
        <fullName evidence="10">Retinoid-inducible serine carboxypeptidase-like</fullName>
    </submittedName>
</protein>
<dbReference type="RefSeq" id="XP_005186530.1">
    <property type="nucleotide sequence ID" value="XM_005186473.3"/>
</dbReference>
<dbReference type="InterPro" id="IPR029058">
    <property type="entry name" value="AB_hydrolase_fold"/>
</dbReference>
<proteinExistence type="inferred from homology"/>
<feature type="signal peptide" evidence="7">
    <location>
        <begin position="1"/>
        <end position="22"/>
    </location>
</feature>
<dbReference type="PANTHER" id="PTHR11802:SF3">
    <property type="entry name" value="RETINOID-INDUCIBLE SERINE CARBOXYPEPTIDASE"/>
    <property type="match status" value="1"/>
</dbReference>
<sequence>MGSQYIQLILWTLISMATTGCAKTGYGPGEQDWGYIDIRPGAHMFNWLYYTTADGVANYTERPLAIWLQGGPGLSSTGLGNFDQLGPIDMHGNERNWTWVKQMNVLFIDSPLGSGFSYVDNMTLLPSTNNEIALDLVAFLKKFLELHREFETVPLHIFTQSYGGKMAPEFALELYKAVQRAEVSCDLKSVAIGGPWTSPIDSILARAPLLFHLGLVDQEGHDQIMKLAHKALHLVEQKKWIAGDVVETELTTFIEQKTYNVDFYNILKYEKENVHEKKLEDFMRGRVSQALGIPQHVHWGLHENDIFENIKGEILKPATHIVEELLNKTNVKVSVFTGQLDVICATPGTINWIEKLRWLHRDEYVRAPRLPIRIDGNIEGYEKSGGNFTLFWVNRAGHVVPVDNPMAMNYILKKCSKLDNE</sequence>
<evidence type="ECO:0000256" key="3">
    <source>
        <dbReference type="ARBA" id="ARBA00022670"/>
    </source>
</evidence>
<reference evidence="10" key="2">
    <citation type="submission" date="2025-04" db="UniProtKB">
        <authorList>
            <consortium name="RefSeq"/>
        </authorList>
    </citation>
    <scope>IDENTIFICATION</scope>
    <source>
        <strain evidence="10">Aabys</strain>
    </source>
</reference>
<keyword evidence="9" id="KW-1185">Reference proteome</keyword>
<name>A0A1I8M8P6_MUSDO</name>
<dbReference type="KEGG" id="mde:101888372"/>
<keyword evidence="6" id="KW-0325">Glycoprotein</keyword>
<dbReference type="GeneID" id="101888372"/>
<gene>
    <name evidence="8" type="primary">101888372</name>
    <name evidence="10" type="synonym">LOC101888372</name>
</gene>
<dbReference type="AlphaFoldDB" id="A0A1I8M8P6"/>
<evidence type="ECO:0000256" key="4">
    <source>
        <dbReference type="ARBA" id="ARBA00022729"/>
    </source>
</evidence>
<comment type="similarity">
    <text evidence="1">Belongs to the peptidase S10 family.</text>
</comment>
<evidence type="ECO:0000313" key="10">
    <source>
        <dbReference type="RefSeq" id="XP_005186530.1"/>
    </source>
</evidence>
<dbReference type="STRING" id="7370.A0A1I8M8P6"/>
<dbReference type="GO" id="GO:0006508">
    <property type="term" value="P:proteolysis"/>
    <property type="evidence" value="ECO:0007669"/>
    <property type="project" value="UniProtKB-KW"/>
</dbReference>
<reference evidence="8" key="1">
    <citation type="submission" date="2020-05" db="UniProtKB">
        <authorList>
            <consortium name="EnsemblMetazoa"/>
        </authorList>
    </citation>
    <scope>IDENTIFICATION</scope>
    <source>
        <strain evidence="8">Aabys</strain>
    </source>
</reference>
<keyword evidence="4 7" id="KW-0732">Signal</keyword>
<accession>A0A1I8M8P6</accession>
<dbReference type="InterPro" id="IPR001563">
    <property type="entry name" value="Peptidase_S10"/>
</dbReference>
<evidence type="ECO:0000256" key="6">
    <source>
        <dbReference type="ARBA" id="ARBA00023180"/>
    </source>
</evidence>
<feature type="chain" id="PRO_5044560018" evidence="7">
    <location>
        <begin position="23"/>
        <end position="421"/>
    </location>
</feature>
<evidence type="ECO:0000313" key="8">
    <source>
        <dbReference type="EnsemblMetazoa" id="MDOA002378-PA"/>
    </source>
</evidence>
<dbReference type="VEuPathDB" id="VectorBase:MDOMA2_002288"/>
<keyword evidence="2" id="KW-0121">Carboxypeptidase</keyword>
<dbReference type="Proteomes" id="UP001652621">
    <property type="component" value="Unplaced"/>
</dbReference>
<dbReference type="Gene3D" id="3.40.50.1820">
    <property type="entry name" value="alpha/beta hydrolase"/>
    <property type="match status" value="1"/>
</dbReference>
<dbReference type="Pfam" id="PF00450">
    <property type="entry name" value="Peptidase_S10"/>
    <property type="match status" value="1"/>
</dbReference>
<dbReference type="PRINTS" id="PR00724">
    <property type="entry name" value="CRBOXYPTASEC"/>
</dbReference>